<evidence type="ECO:0000256" key="5">
    <source>
        <dbReference type="ARBA" id="ARBA00022989"/>
    </source>
</evidence>
<evidence type="ECO:0000256" key="3">
    <source>
        <dbReference type="ARBA" id="ARBA00022475"/>
    </source>
</evidence>
<reference evidence="9" key="1">
    <citation type="submission" date="2019-11" db="EMBL/GenBank/DDBJ databases">
        <authorList>
            <person name="Feng L."/>
        </authorList>
    </citation>
    <scope>NUCLEOTIDE SEQUENCE</scope>
    <source>
        <strain evidence="9">CbolteaeLFYP116</strain>
    </source>
</reference>
<feature type="transmembrane region" description="Helical" evidence="7">
    <location>
        <begin position="618"/>
        <end position="635"/>
    </location>
</feature>
<feature type="transmembrane region" description="Helical" evidence="7">
    <location>
        <begin position="570"/>
        <end position="598"/>
    </location>
</feature>
<keyword evidence="5 7" id="KW-1133">Transmembrane helix</keyword>
<feature type="transmembrane region" description="Helical" evidence="7">
    <location>
        <begin position="163"/>
        <end position="182"/>
    </location>
</feature>
<evidence type="ECO:0000256" key="4">
    <source>
        <dbReference type="ARBA" id="ARBA00022692"/>
    </source>
</evidence>
<keyword evidence="3" id="KW-1003">Cell membrane</keyword>
<keyword evidence="6 7" id="KW-0472">Membrane</keyword>
<feature type="transmembrane region" description="Helical" evidence="7">
    <location>
        <begin position="64"/>
        <end position="89"/>
    </location>
</feature>
<evidence type="ECO:0000256" key="2">
    <source>
        <dbReference type="ARBA" id="ARBA00005236"/>
    </source>
</evidence>
<sequence>MIWKEYSGKYLKDHRVSSVSIMAAAFVSSLFISFITTLFYNMWVDSVRRAAEKGGDWQAGAQPSLLTGFYFVIMCMVCLSMALVLYHAFVMGADERMHQLGILQTVGATPGQIRACLLQEALALSLLPVLAGIAAGVGAAALFLHMANSISRTLGMKAAYLTYHPLLFLLSLGICVLTVGAAGGRAAMQLSRVNPLDAVMGGREKPVRQVKSFRLFSKIWGVEGELARKSLYARRKAFRASSLSLTLSFMVFSLFLNFWVLSGLSTKYTYFERYKDTWDLMAAVKEESGGMPPGLLGDIRSLSGVTRCIRYEKAEGYTWLEEGMLSEELRKAGGLESLKNTGIQKLDGRYRIKVSMVILDQDSFQEFLEETGLDSSVTEVTVNRIWDNVNSHFRARAYLPFISAVDDPVTVAVDEGNGMGEPGDRGSIQLHTGAYTNQVPDLREEYPDFSLVHIMPEQIYEEKAGNRVPGEVYYQIKAVSDEAVPKLEESVRRLMDGKMDYELENRQTEEAYEMNVRRGYQLIMGSLCGLLALVGIANVYANTLGGLYMRKREFARYLSVGVTPGGLARILAMEACIVGIRPILPSIPVNIGFVIFTVRQSRFTFSDYLSVIPLKPLALFWGAILVFVGMAYWTAGRRTGNINIVEGMRDDTMI</sequence>
<dbReference type="EMBL" id="CACRTF010000017">
    <property type="protein sequence ID" value="VYT44341.1"/>
    <property type="molecule type" value="Genomic_DNA"/>
</dbReference>
<dbReference type="AlphaFoldDB" id="A0A6N2WRK2"/>
<evidence type="ECO:0000256" key="6">
    <source>
        <dbReference type="ARBA" id="ARBA00023136"/>
    </source>
</evidence>
<organism evidence="9">
    <name type="scientific">Enterocloster bolteae</name>
    <dbReference type="NCBI Taxonomy" id="208479"/>
    <lineage>
        <taxon>Bacteria</taxon>
        <taxon>Bacillati</taxon>
        <taxon>Bacillota</taxon>
        <taxon>Clostridia</taxon>
        <taxon>Lachnospirales</taxon>
        <taxon>Lachnospiraceae</taxon>
        <taxon>Enterocloster</taxon>
    </lineage>
</organism>
<proteinExistence type="inferred from homology"/>
<dbReference type="InterPro" id="IPR051447">
    <property type="entry name" value="Lipoprotein-release_system"/>
</dbReference>
<feature type="transmembrane region" description="Helical" evidence="7">
    <location>
        <begin position="21"/>
        <end position="44"/>
    </location>
</feature>
<evidence type="ECO:0000313" key="9">
    <source>
        <dbReference type="EMBL" id="VYT44341.1"/>
    </source>
</evidence>
<accession>A0A6N2WRK2</accession>
<name>A0A6N2WRK2_9FIRM</name>
<dbReference type="InterPro" id="IPR003838">
    <property type="entry name" value="ABC3_permease_C"/>
</dbReference>
<gene>
    <name evidence="9" type="ORF">CBLFYP116_03861</name>
</gene>
<feature type="domain" description="ABC3 transporter permease C-terminal" evidence="8">
    <location>
        <begin position="72"/>
        <end position="195"/>
    </location>
</feature>
<keyword evidence="4 7" id="KW-0812">Transmembrane</keyword>
<feature type="transmembrane region" description="Helical" evidence="7">
    <location>
        <begin position="522"/>
        <end position="549"/>
    </location>
</feature>
<dbReference type="GO" id="GO:0044874">
    <property type="term" value="P:lipoprotein localization to outer membrane"/>
    <property type="evidence" value="ECO:0007669"/>
    <property type="project" value="TreeGrafter"/>
</dbReference>
<dbReference type="Pfam" id="PF02687">
    <property type="entry name" value="FtsX"/>
    <property type="match status" value="2"/>
</dbReference>
<evidence type="ECO:0000256" key="7">
    <source>
        <dbReference type="SAM" id="Phobius"/>
    </source>
</evidence>
<dbReference type="GO" id="GO:0098797">
    <property type="term" value="C:plasma membrane protein complex"/>
    <property type="evidence" value="ECO:0007669"/>
    <property type="project" value="TreeGrafter"/>
</dbReference>
<dbReference type="GeneID" id="23114145"/>
<feature type="transmembrane region" description="Helical" evidence="7">
    <location>
        <begin position="237"/>
        <end position="261"/>
    </location>
</feature>
<evidence type="ECO:0000256" key="1">
    <source>
        <dbReference type="ARBA" id="ARBA00004651"/>
    </source>
</evidence>
<comment type="subcellular location">
    <subcellularLocation>
        <location evidence="1">Cell membrane</location>
        <topology evidence="1">Multi-pass membrane protein</topology>
    </subcellularLocation>
</comment>
<dbReference type="PANTHER" id="PTHR30489:SF0">
    <property type="entry name" value="LIPOPROTEIN-RELEASING SYSTEM TRANSMEMBRANE PROTEIN LOLE"/>
    <property type="match status" value="1"/>
</dbReference>
<feature type="domain" description="ABC3 transporter permease C-terminal" evidence="8">
    <location>
        <begin position="529"/>
        <end position="635"/>
    </location>
</feature>
<comment type="similarity">
    <text evidence="2">Belongs to the ABC-4 integral membrane protein family. LolC/E subfamily.</text>
</comment>
<dbReference type="PANTHER" id="PTHR30489">
    <property type="entry name" value="LIPOPROTEIN-RELEASING SYSTEM TRANSMEMBRANE PROTEIN LOLE"/>
    <property type="match status" value="1"/>
</dbReference>
<feature type="transmembrane region" description="Helical" evidence="7">
    <location>
        <begin position="121"/>
        <end position="143"/>
    </location>
</feature>
<dbReference type="RefSeq" id="WP_002576150.1">
    <property type="nucleotide sequence ID" value="NZ_BAABZS010000001.1"/>
</dbReference>
<evidence type="ECO:0000259" key="8">
    <source>
        <dbReference type="Pfam" id="PF02687"/>
    </source>
</evidence>
<protein>
    <submittedName>
        <fullName evidence="9">FtsX-like permease family protein</fullName>
    </submittedName>
</protein>